<sequence>MLRQYEVTQVSTGIHDNGYGANGRPAAQLAAAPPLAGLTNVSCRGSDDTTRGGGPRQHVFYLKTHKTGSTTMYSILAEYCRSRELFPLLPRGNHINLHGTFKPWMLSLIPGVSKYDMVFNHHIFHPDILKYLHDDTFKVTTVREPLQQFTSSFTFFSQFGEDFPYLAKIPGPDKISTFLSNPEKYEGKGTESYTNNRQSIDLGFDYRHYRFNDTNYIKSFVANVEKYFDLVLITDYFDESLVLLKRLLRWTTQDILFFKKHNQGHPRLSVSPQQMEQHKRHSMADRALYDHFLPIFKALVSKHPDLMGEVEEFRQVLAKVGEFCGSTDRNWKQLIILAGRWTDQVSILRSKCKWLKLDEVSFTNHLKAKETELLKDG</sequence>
<evidence type="ECO:0000256" key="5">
    <source>
        <dbReference type="ARBA" id="ARBA00022968"/>
    </source>
</evidence>
<organism evidence="10 11">
    <name type="scientific">Aplysia californica</name>
    <name type="common">California sea hare</name>
    <dbReference type="NCBI Taxonomy" id="6500"/>
    <lineage>
        <taxon>Eukaryota</taxon>
        <taxon>Metazoa</taxon>
        <taxon>Spiralia</taxon>
        <taxon>Lophotrochozoa</taxon>
        <taxon>Mollusca</taxon>
        <taxon>Gastropoda</taxon>
        <taxon>Heterobranchia</taxon>
        <taxon>Euthyneura</taxon>
        <taxon>Tectipleura</taxon>
        <taxon>Aplysiida</taxon>
        <taxon>Aplysioidea</taxon>
        <taxon>Aplysiidae</taxon>
        <taxon>Aplysia</taxon>
    </lineage>
</organism>
<keyword evidence="7" id="KW-0333">Golgi apparatus</keyword>
<evidence type="ECO:0000313" key="10">
    <source>
        <dbReference type="Proteomes" id="UP000694888"/>
    </source>
</evidence>
<dbReference type="InterPro" id="IPR009729">
    <property type="entry name" value="Gal-3-0_sulfotransfrase"/>
</dbReference>
<proteinExistence type="inferred from homology"/>
<keyword evidence="6" id="KW-1133">Transmembrane helix</keyword>
<evidence type="ECO:0000256" key="7">
    <source>
        <dbReference type="ARBA" id="ARBA00023034"/>
    </source>
</evidence>
<comment type="subcellular location">
    <subcellularLocation>
        <location evidence="1">Golgi apparatus membrane</location>
        <topology evidence="1">Single-pass type II membrane protein</topology>
    </subcellularLocation>
</comment>
<evidence type="ECO:0000256" key="4">
    <source>
        <dbReference type="ARBA" id="ARBA00022692"/>
    </source>
</evidence>
<keyword evidence="3" id="KW-0808">Transferase</keyword>
<dbReference type="RefSeq" id="XP_005095576.1">
    <property type="nucleotide sequence ID" value="XM_005095519.3"/>
</dbReference>
<keyword evidence="4" id="KW-0812">Transmembrane</keyword>
<protein>
    <submittedName>
        <fullName evidence="11">Galactose-3-O-sulfotransferase 2-like</fullName>
    </submittedName>
</protein>
<dbReference type="GeneID" id="101853923"/>
<evidence type="ECO:0000313" key="11">
    <source>
        <dbReference type="RefSeq" id="XP_005095576.1"/>
    </source>
</evidence>
<evidence type="ECO:0000256" key="2">
    <source>
        <dbReference type="ARBA" id="ARBA00008124"/>
    </source>
</evidence>
<keyword evidence="10" id="KW-1185">Reference proteome</keyword>
<evidence type="ECO:0000256" key="6">
    <source>
        <dbReference type="ARBA" id="ARBA00022989"/>
    </source>
</evidence>
<keyword evidence="5" id="KW-0735">Signal-anchor</keyword>
<dbReference type="Gene3D" id="3.40.50.300">
    <property type="entry name" value="P-loop containing nucleotide triphosphate hydrolases"/>
    <property type="match status" value="1"/>
</dbReference>
<dbReference type="Pfam" id="PF06990">
    <property type="entry name" value="Gal-3-0_sulfotr"/>
    <property type="match status" value="1"/>
</dbReference>
<dbReference type="Proteomes" id="UP000694888">
    <property type="component" value="Unplaced"/>
</dbReference>
<accession>A0ABM0JK45</accession>
<evidence type="ECO:0000256" key="1">
    <source>
        <dbReference type="ARBA" id="ARBA00004323"/>
    </source>
</evidence>
<dbReference type="InterPro" id="IPR027417">
    <property type="entry name" value="P-loop_NTPase"/>
</dbReference>
<keyword evidence="8" id="KW-0472">Membrane</keyword>
<dbReference type="PANTHER" id="PTHR14647">
    <property type="entry name" value="GALACTOSE-3-O-SULFOTRANSFERASE"/>
    <property type="match status" value="1"/>
</dbReference>
<comment type="similarity">
    <text evidence="2">Belongs to the galactose-3-O-sulfotransferase family.</text>
</comment>
<reference evidence="11" key="1">
    <citation type="submission" date="2025-08" db="UniProtKB">
        <authorList>
            <consortium name="RefSeq"/>
        </authorList>
    </citation>
    <scope>IDENTIFICATION</scope>
</reference>
<dbReference type="PANTHER" id="PTHR14647:SF87">
    <property type="entry name" value="PUTATIVE-RELATED"/>
    <property type="match status" value="1"/>
</dbReference>
<evidence type="ECO:0000256" key="8">
    <source>
        <dbReference type="ARBA" id="ARBA00023136"/>
    </source>
</evidence>
<name>A0ABM0JK45_APLCA</name>
<gene>
    <name evidence="11" type="primary">LOC101853923</name>
</gene>
<evidence type="ECO:0000256" key="3">
    <source>
        <dbReference type="ARBA" id="ARBA00022679"/>
    </source>
</evidence>
<dbReference type="SUPFAM" id="SSF52540">
    <property type="entry name" value="P-loop containing nucleoside triphosphate hydrolases"/>
    <property type="match status" value="1"/>
</dbReference>
<keyword evidence="9" id="KW-0325">Glycoprotein</keyword>
<evidence type="ECO:0000256" key="9">
    <source>
        <dbReference type="ARBA" id="ARBA00023180"/>
    </source>
</evidence>